<dbReference type="Pfam" id="PF02922">
    <property type="entry name" value="CBM_48"/>
    <property type="match status" value="1"/>
</dbReference>
<evidence type="ECO:0000256" key="14">
    <source>
        <dbReference type="PIRNR" id="PIRNR006337"/>
    </source>
</evidence>
<feature type="region of interest" description="Disordered" evidence="17">
    <location>
        <begin position="474"/>
        <end position="495"/>
    </location>
</feature>
<comment type="subcellular location">
    <subcellularLocation>
        <location evidence="1 15">Cytoplasm</location>
    </subcellularLocation>
</comment>
<keyword evidence="20" id="KW-1185">Reference proteome</keyword>
<evidence type="ECO:0000256" key="8">
    <source>
        <dbReference type="ARBA" id="ARBA00023277"/>
    </source>
</evidence>
<dbReference type="Gene3D" id="2.60.40.10">
    <property type="entry name" value="Immunoglobulins"/>
    <property type="match status" value="1"/>
</dbReference>
<feature type="active site" description="Nucleophile" evidence="15">
    <location>
        <position position="261"/>
    </location>
</feature>
<evidence type="ECO:0000256" key="15">
    <source>
        <dbReference type="PIRSR" id="PIRSR006337-1"/>
    </source>
</evidence>
<evidence type="ECO:0000256" key="11">
    <source>
        <dbReference type="ARBA" id="ARBA00033284"/>
    </source>
</evidence>
<evidence type="ECO:0000256" key="5">
    <source>
        <dbReference type="ARBA" id="ARBA00015938"/>
    </source>
</evidence>
<dbReference type="InterPro" id="IPR044901">
    <property type="entry name" value="Trehalose_TreZ_E-set_sf"/>
</dbReference>
<evidence type="ECO:0000256" key="13">
    <source>
        <dbReference type="NCBIfam" id="TIGR02402"/>
    </source>
</evidence>
<dbReference type="InterPro" id="IPR017853">
    <property type="entry name" value="GH"/>
</dbReference>
<comment type="similarity">
    <text evidence="3 14">Belongs to the glycosyl hydrolase 13 family.</text>
</comment>
<name>A0A285V0F8_9HYPH</name>
<dbReference type="PANTHER" id="PTHR43651">
    <property type="entry name" value="1,4-ALPHA-GLUCAN-BRANCHING ENZYME"/>
    <property type="match status" value="1"/>
</dbReference>
<dbReference type="SMART" id="SM00642">
    <property type="entry name" value="Aamy"/>
    <property type="match status" value="1"/>
</dbReference>
<reference evidence="19 20" key="1">
    <citation type="submission" date="2017-08" db="EMBL/GenBank/DDBJ databases">
        <authorList>
            <person name="de Groot N.N."/>
        </authorList>
    </citation>
    <scope>NUCLEOTIDE SEQUENCE [LARGE SCALE GENOMIC DNA]</scope>
    <source>
        <strain evidence="19 20">JC85</strain>
    </source>
</reference>
<keyword evidence="8" id="KW-0119">Carbohydrate metabolism</keyword>
<dbReference type="EC" id="3.2.1.141" evidence="4 13"/>
<proteinExistence type="inferred from homology"/>
<evidence type="ECO:0000256" key="12">
    <source>
        <dbReference type="ARBA" id="ARBA00034013"/>
    </source>
</evidence>
<comment type="pathway">
    <text evidence="2 14">Glycan biosynthesis; trehalose biosynthesis.</text>
</comment>
<dbReference type="InterPro" id="IPR014756">
    <property type="entry name" value="Ig_E-set"/>
</dbReference>
<protein>
    <recommendedName>
        <fullName evidence="5 13">Malto-oligosyltrehalose trehalohydrolase</fullName>
        <shortName evidence="14">MTHase</shortName>
        <ecNumber evidence="4 13">3.2.1.141</ecNumber>
    </recommendedName>
    <alternativeName>
        <fullName evidence="11 14">4-alpha-D-((1-&gt;4)-alpha-D-glucano)trehalose trehalohydrolase</fullName>
    </alternativeName>
    <alternativeName>
        <fullName evidence="10 14">Maltooligosyl trehalose trehalohydrolase</fullName>
    </alternativeName>
</protein>
<evidence type="ECO:0000259" key="18">
    <source>
        <dbReference type="SMART" id="SM00642"/>
    </source>
</evidence>
<dbReference type="CDD" id="cd02853">
    <property type="entry name" value="E_set_MTHase_like_N"/>
    <property type="match status" value="1"/>
</dbReference>
<dbReference type="EMBL" id="OBQD01000029">
    <property type="protein sequence ID" value="SOC47397.1"/>
    <property type="molecule type" value="Genomic_DNA"/>
</dbReference>
<dbReference type="InterPro" id="IPR013783">
    <property type="entry name" value="Ig-like_fold"/>
</dbReference>
<dbReference type="Gene3D" id="3.20.20.80">
    <property type="entry name" value="Glycosidases"/>
    <property type="match status" value="1"/>
</dbReference>
<dbReference type="GO" id="GO:0005992">
    <property type="term" value="P:trehalose biosynthetic process"/>
    <property type="evidence" value="ECO:0007669"/>
    <property type="project" value="UniProtKB-UniRule"/>
</dbReference>
<dbReference type="UniPathway" id="UPA00299"/>
<evidence type="ECO:0000256" key="6">
    <source>
        <dbReference type="ARBA" id="ARBA00022490"/>
    </source>
</evidence>
<dbReference type="InterPro" id="IPR004193">
    <property type="entry name" value="Glyco_hydro_13_N"/>
</dbReference>
<dbReference type="Proteomes" id="UP000219167">
    <property type="component" value="Unassembled WGS sequence"/>
</dbReference>
<dbReference type="SUPFAM" id="SSF81296">
    <property type="entry name" value="E set domains"/>
    <property type="match status" value="1"/>
</dbReference>
<dbReference type="Gene3D" id="2.60.40.1180">
    <property type="entry name" value="Golgi alpha-mannosidase II"/>
    <property type="match status" value="1"/>
</dbReference>
<organism evidence="19 20">
    <name type="scientific">Rhizobium subbaraonis</name>
    <dbReference type="NCBI Taxonomy" id="908946"/>
    <lineage>
        <taxon>Bacteria</taxon>
        <taxon>Pseudomonadati</taxon>
        <taxon>Pseudomonadota</taxon>
        <taxon>Alphaproteobacteria</taxon>
        <taxon>Hyphomicrobiales</taxon>
        <taxon>Rhizobiaceae</taxon>
        <taxon>Rhizobium/Agrobacterium group</taxon>
        <taxon>Rhizobium</taxon>
    </lineage>
</organism>
<dbReference type="CDD" id="cd11325">
    <property type="entry name" value="AmyAc_GTHase"/>
    <property type="match status" value="1"/>
</dbReference>
<keyword evidence="9 14" id="KW-0326">Glycosidase</keyword>
<feature type="active site" description="Proton donor" evidence="15">
    <location>
        <position position="296"/>
    </location>
</feature>
<dbReference type="InterPro" id="IPR013780">
    <property type="entry name" value="Glyco_hydro_b"/>
</dbReference>
<dbReference type="PANTHER" id="PTHR43651:SF11">
    <property type="entry name" value="MALTO-OLIGOSYLTREHALOSE TREHALOHYDROLASE"/>
    <property type="match status" value="1"/>
</dbReference>
<evidence type="ECO:0000256" key="7">
    <source>
        <dbReference type="ARBA" id="ARBA00022801"/>
    </source>
</evidence>
<evidence type="ECO:0000313" key="20">
    <source>
        <dbReference type="Proteomes" id="UP000219167"/>
    </source>
</evidence>
<dbReference type="GO" id="GO:0033942">
    <property type="term" value="F:4-alpha-D-(1-&gt;4)-alpha-D-glucanotrehalose trehalohydrolase activity"/>
    <property type="evidence" value="ECO:0007669"/>
    <property type="project" value="UniProtKB-EC"/>
</dbReference>
<evidence type="ECO:0000256" key="16">
    <source>
        <dbReference type="PIRSR" id="PIRSR006337-3"/>
    </source>
</evidence>
<evidence type="ECO:0000256" key="9">
    <source>
        <dbReference type="ARBA" id="ARBA00023295"/>
    </source>
</evidence>
<evidence type="ECO:0000256" key="2">
    <source>
        <dbReference type="ARBA" id="ARBA00005199"/>
    </source>
</evidence>
<sequence length="596" mass="65929">MDWSELPRSWGATFLGDGRVRFRLWAPAQAFVSVAFDDRDVDMRPVADGWFEVDVTGLTHGTAYRYRLADGTCVADPASAAQKDDVFGCSLVIDQQRYRWQDDGWRGRPWHEAVIYEVHIGTFTPEGTFRGAIARLDSLKALGITAIEIMPVAQFCGRRGWGYDGVLHYAPHNAYGGVEDLKALVDAAHARGIMVFLDVVYNHFGPQGNLLSQYAPQFFHPERQTPWGAAIAFEEPAVRRYFIENALYWVGTFHLDGLRLDATGQMVDPNDRHILEDMALTLRHAFPDRHIHLVTEDPAHPALLRRGRDGRPPLYTAAWNHDLHHVLHVVATGEEAGYFAPFARERWSALEAAITGRVRASSTGSSDHGLAVPLEPSMQVVFLQTHDQVGNRAFGERLAALTDQCVLRQMTALLLLSPQVPLLFMGEEFGEAGPFHFFLDQDKATSQDLRESRLREAENFGGVAAGIMAADLPDPRDPATFERSRPDWSRADHPEGRRQAELVRALIALRQAHVAPLIADPGGIDAEVIPTAPGVLAVDWRAGTTVLRLRANFLDGDCIAPDAPGTIIFATPGRRGDSGELPAHGLLFALKREASE</sequence>
<dbReference type="PIRSF" id="PIRSF006337">
    <property type="entry name" value="Trehalose_TreZ"/>
    <property type="match status" value="1"/>
</dbReference>
<evidence type="ECO:0000256" key="3">
    <source>
        <dbReference type="ARBA" id="ARBA00008061"/>
    </source>
</evidence>
<dbReference type="RefSeq" id="WP_176526927.1">
    <property type="nucleotide sequence ID" value="NZ_OBQD01000029.1"/>
</dbReference>
<dbReference type="Gene3D" id="1.10.10.760">
    <property type="entry name" value="E-set domains of sugar-utilizing enzymes"/>
    <property type="match status" value="1"/>
</dbReference>
<dbReference type="GO" id="GO:0005737">
    <property type="term" value="C:cytoplasm"/>
    <property type="evidence" value="ECO:0007669"/>
    <property type="project" value="UniProtKB-SubCell"/>
</dbReference>
<evidence type="ECO:0000256" key="10">
    <source>
        <dbReference type="ARBA" id="ARBA00032057"/>
    </source>
</evidence>
<feature type="site" description="Transition state stabilizer" evidence="16">
    <location>
        <position position="387"/>
    </location>
</feature>
<evidence type="ECO:0000256" key="1">
    <source>
        <dbReference type="ARBA" id="ARBA00004496"/>
    </source>
</evidence>
<dbReference type="InterPro" id="IPR012768">
    <property type="entry name" value="Trehalose_TreZ"/>
</dbReference>
<dbReference type="InterPro" id="IPR006047">
    <property type="entry name" value="GH13_cat_dom"/>
</dbReference>
<dbReference type="NCBIfam" id="TIGR02402">
    <property type="entry name" value="trehalose_TreZ"/>
    <property type="match status" value="1"/>
</dbReference>
<gene>
    <name evidence="19" type="ORF">SAMN05892877_12931</name>
</gene>
<keyword evidence="7 14" id="KW-0378">Hydrolase</keyword>
<comment type="catalytic activity">
    <reaction evidence="12 14">
        <text>hydrolysis of (1-&gt;4)-alpha-D-glucosidic linkage in 4-alpha-D-[(1-&gt;4)-alpha-D-glucanosyl]n trehalose to yield trehalose and (1-&gt;4)-alpha-D-glucan.</text>
        <dbReference type="EC" id="3.2.1.141"/>
    </reaction>
</comment>
<evidence type="ECO:0000256" key="17">
    <source>
        <dbReference type="SAM" id="MobiDB-lite"/>
    </source>
</evidence>
<dbReference type="SUPFAM" id="SSF51445">
    <property type="entry name" value="(Trans)glycosidases"/>
    <property type="match status" value="1"/>
</dbReference>
<evidence type="ECO:0000256" key="4">
    <source>
        <dbReference type="ARBA" id="ARBA00012268"/>
    </source>
</evidence>
<dbReference type="AlphaFoldDB" id="A0A285V0F8"/>
<dbReference type="Pfam" id="PF00128">
    <property type="entry name" value="Alpha-amylase"/>
    <property type="match status" value="1"/>
</dbReference>
<accession>A0A285V0F8</accession>
<feature type="domain" description="Glycosyl hydrolase family 13 catalytic" evidence="18">
    <location>
        <begin position="117"/>
        <end position="510"/>
    </location>
</feature>
<keyword evidence="6" id="KW-0963">Cytoplasm</keyword>
<evidence type="ECO:0000313" key="19">
    <source>
        <dbReference type="EMBL" id="SOC47397.1"/>
    </source>
</evidence>